<dbReference type="Proteomes" id="UP000000374">
    <property type="component" value="Chromosome"/>
</dbReference>
<dbReference type="InterPro" id="IPR045761">
    <property type="entry name" value="ODP_dom"/>
</dbReference>
<evidence type="ECO:0000313" key="2">
    <source>
        <dbReference type="EMBL" id="ABM60527.1"/>
    </source>
</evidence>
<dbReference type="eggNOG" id="COG0426">
    <property type="taxonomic scope" value="Bacteria"/>
</dbReference>
<evidence type="ECO:0000259" key="1">
    <source>
        <dbReference type="SMART" id="SM00849"/>
    </source>
</evidence>
<dbReference type="OrthoDB" id="9768433at2"/>
<name>A1WSC0_VEREI</name>
<evidence type="ECO:0000313" key="3">
    <source>
        <dbReference type="Proteomes" id="UP000000374"/>
    </source>
</evidence>
<feature type="domain" description="Metallo-beta-lactamase" evidence="1">
    <location>
        <begin position="28"/>
        <end position="220"/>
    </location>
</feature>
<reference evidence="3" key="1">
    <citation type="submission" date="2006-12" db="EMBL/GenBank/DDBJ databases">
        <title>Complete sequence of chromosome 1 of Verminephrobacter eiseniae EF01-2.</title>
        <authorList>
            <person name="Copeland A."/>
            <person name="Lucas S."/>
            <person name="Lapidus A."/>
            <person name="Barry K."/>
            <person name="Detter J.C."/>
            <person name="Glavina del Rio T."/>
            <person name="Dalin E."/>
            <person name="Tice H."/>
            <person name="Pitluck S."/>
            <person name="Chertkov O."/>
            <person name="Brettin T."/>
            <person name="Bruce D."/>
            <person name="Han C."/>
            <person name="Tapia R."/>
            <person name="Gilna P."/>
            <person name="Schmutz J."/>
            <person name="Larimer F."/>
            <person name="Land M."/>
            <person name="Hauser L."/>
            <person name="Kyrpides N."/>
            <person name="Kim E."/>
            <person name="Stahl D."/>
            <person name="Richardson P."/>
        </authorList>
    </citation>
    <scope>NUCLEOTIDE SEQUENCE [LARGE SCALE GENOMIC DNA]</scope>
    <source>
        <strain evidence="3">EF01-2</strain>
    </source>
</reference>
<dbReference type="STRING" id="391735.Veis_4836"/>
<dbReference type="AlphaFoldDB" id="A1WSC0"/>
<dbReference type="CDD" id="cd07709">
    <property type="entry name" value="flavodiiron_proteins_MBL-fold"/>
    <property type="match status" value="1"/>
</dbReference>
<dbReference type="RefSeq" id="WP_011812505.1">
    <property type="nucleotide sequence ID" value="NC_008786.1"/>
</dbReference>
<dbReference type="PANTHER" id="PTHR43041:SF1">
    <property type="entry name" value="METALLO-BETA-LACTAMASE DOMAIN-CONTAINING PROTEIN"/>
    <property type="match status" value="1"/>
</dbReference>
<dbReference type="InterPro" id="IPR036866">
    <property type="entry name" value="RibonucZ/Hydroxyglut_hydro"/>
</dbReference>
<dbReference type="KEGG" id="vei:Veis_4836"/>
<dbReference type="InterPro" id="IPR001279">
    <property type="entry name" value="Metallo-B-lactamas"/>
</dbReference>
<dbReference type="HOGENOM" id="CLU_066633_0_0_4"/>
<protein>
    <submittedName>
        <fullName evidence="2">Beta-lactamase domain protein</fullName>
    </submittedName>
</protein>
<dbReference type="Pfam" id="PF19583">
    <property type="entry name" value="ODP"/>
    <property type="match status" value="1"/>
</dbReference>
<dbReference type="SMART" id="SM00849">
    <property type="entry name" value="Lactamase_B"/>
    <property type="match status" value="1"/>
</dbReference>
<dbReference type="Gene3D" id="3.60.15.10">
    <property type="entry name" value="Ribonuclease Z/Hydroxyacylglutathione hydrolase-like"/>
    <property type="match status" value="1"/>
</dbReference>
<proteinExistence type="predicted"/>
<dbReference type="EMBL" id="CP000542">
    <property type="protein sequence ID" value="ABM60527.1"/>
    <property type="molecule type" value="Genomic_DNA"/>
</dbReference>
<sequence>MTLELYRDRNHCCLMFSDLIEENGHAVQANQFLIIDEDAGALIDPGGNLAFNELFMAVSRHFPPRQLSYLIASHADPDIIGSLDRWMSSTAAPLVISRVWERFAPHFTKVGKSDNRVIGVPDSGGRLPLGRNDLLLLPAHFLHSEGNFHFYDPVSRILFTGDLGVSMVTGAQAGQPVTDLKAHIPQMEGFHRRYMVANKILRLWARMARQLDIDMLVPQHGAPIQGQEAIDDFFAWVESLMCGIDLFDEQVYQIPSARIDPISRQMRPALRAVANGV</sequence>
<dbReference type="GeneID" id="76463101"/>
<keyword evidence="3" id="KW-1185">Reference proteome</keyword>
<gene>
    <name evidence="2" type="ordered locus">Veis_4836</name>
</gene>
<accession>A1WSC0</accession>
<dbReference type="PANTHER" id="PTHR43041">
    <property type="entry name" value="HYDROLASE, METALLO-BETA-LACTAMASE SUPERFAMILY"/>
    <property type="match status" value="1"/>
</dbReference>
<organism evidence="2 3">
    <name type="scientific">Verminephrobacter eiseniae (strain EF01-2)</name>
    <dbReference type="NCBI Taxonomy" id="391735"/>
    <lineage>
        <taxon>Bacteria</taxon>
        <taxon>Pseudomonadati</taxon>
        <taxon>Pseudomonadota</taxon>
        <taxon>Betaproteobacteria</taxon>
        <taxon>Burkholderiales</taxon>
        <taxon>Comamonadaceae</taxon>
        <taxon>Verminephrobacter</taxon>
    </lineage>
</organism>
<dbReference type="SUPFAM" id="SSF56281">
    <property type="entry name" value="Metallo-hydrolase/oxidoreductase"/>
    <property type="match status" value="1"/>
</dbReference>